<keyword evidence="1" id="KW-0677">Repeat</keyword>
<evidence type="ECO:0000313" key="5">
    <source>
        <dbReference type="Proteomes" id="UP000549394"/>
    </source>
</evidence>
<dbReference type="PANTHER" id="PTHR24198:SF165">
    <property type="entry name" value="ANKYRIN REPEAT-CONTAINING PROTEIN-RELATED"/>
    <property type="match status" value="1"/>
</dbReference>
<keyword evidence="5" id="KW-1185">Reference proteome</keyword>
<comment type="caution">
    <text evidence="4">The sequence shown here is derived from an EMBL/GenBank/DDBJ whole genome shotgun (WGS) entry which is preliminary data.</text>
</comment>
<organism evidence="4 5">
    <name type="scientific">Dimorphilus gyrociliatus</name>
    <dbReference type="NCBI Taxonomy" id="2664684"/>
    <lineage>
        <taxon>Eukaryota</taxon>
        <taxon>Metazoa</taxon>
        <taxon>Spiralia</taxon>
        <taxon>Lophotrochozoa</taxon>
        <taxon>Annelida</taxon>
        <taxon>Polychaeta</taxon>
        <taxon>Polychaeta incertae sedis</taxon>
        <taxon>Dinophilidae</taxon>
        <taxon>Dimorphilus</taxon>
    </lineage>
</organism>
<evidence type="ECO:0000256" key="3">
    <source>
        <dbReference type="SAM" id="MobiDB-lite"/>
    </source>
</evidence>
<dbReference type="SUPFAM" id="SSF48403">
    <property type="entry name" value="Ankyrin repeat"/>
    <property type="match status" value="1"/>
</dbReference>
<dbReference type="InterPro" id="IPR036770">
    <property type="entry name" value="Ankyrin_rpt-contain_sf"/>
</dbReference>
<protein>
    <submittedName>
        <fullName evidence="4">Uncharacterized protein</fullName>
    </submittedName>
</protein>
<dbReference type="PANTHER" id="PTHR24198">
    <property type="entry name" value="ANKYRIN REPEAT AND PROTEIN KINASE DOMAIN-CONTAINING PROTEIN"/>
    <property type="match status" value="1"/>
</dbReference>
<dbReference type="InterPro" id="IPR002110">
    <property type="entry name" value="Ankyrin_rpt"/>
</dbReference>
<accession>A0A7I8WBQ6</accession>
<dbReference type="EMBL" id="CAJFCJ010000028">
    <property type="protein sequence ID" value="CAD5125583.1"/>
    <property type="molecule type" value="Genomic_DNA"/>
</dbReference>
<dbReference type="Proteomes" id="UP000549394">
    <property type="component" value="Unassembled WGS sequence"/>
</dbReference>
<gene>
    <name evidence="4" type="ORF">DGYR_LOCUS12934</name>
</gene>
<evidence type="ECO:0000313" key="4">
    <source>
        <dbReference type="EMBL" id="CAD5125583.1"/>
    </source>
</evidence>
<evidence type="ECO:0000256" key="2">
    <source>
        <dbReference type="ARBA" id="ARBA00023043"/>
    </source>
</evidence>
<dbReference type="Pfam" id="PF12796">
    <property type="entry name" value="Ank_2"/>
    <property type="match status" value="1"/>
</dbReference>
<name>A0A7I8WBQ6_9ANNE</name>
<sequence length="265" mass="30267">MQSDHELIKALQNDNIRSVDNFFLSMSKIKITGPTLLAAVVHNNYENSIRTLRNMVRHKVDINYQDEQGKSALMFAVETGRIETIRLLAKYENCNPNIECKDGTRAIHIAVKKDDDRILSLLINTNFYPYLLEVNCPDKRGKTPLNLASERDHSKCAVILWNEGLADTSVLCREFPRKCSIQSITLDGLQTVDPESKKSTIDNCLLSPRSIHRNPPTEKKSKKLNRSNTENHTVYLSKKILNRVKSVTPKLEKKETLYTRISVDD</sequence>
<keyword evidence="2" id="KW-0040">ANK repeat</keyword>
<dbReference type="OrthoDB" id="5406014at2759"/>
<reference evidence="4 5" key="1">
    <citation type="submission" date="2020-08" db="EMBL/GenBank/DDBJ databases">
        <authorList>
            <person name="Hejnol A."/>
        </authorList>
    </citation>
    <scope>NUCLEOTIDE SEQUENCE [LARGE SCALE GENOMIC DNA]</scope>
</reference>
<evidence type="ECO:0000256" key="1">
    <source>
        <dbReference type="ARBA" id="ARBA00022737"/>
    </source>
</evidence>
<dbReference type="Gene3D" id="1.25.40.20">
    <property type="entry name" value="Ankyrin repeat-containing domain"/>
    <property type="match status" value="1"/>
</dbReference>
<proteinExistence type="predicted"/>
<dbReference type="SMART" id="SM00248">
    <property type="entry name" value="ANK"/>
    <property type="match status" value="4"/>
</dbReference>
<feature type="region of interest" description="Disordered" evidence="3">
    <location>
        <begin position="207"/>
        <end position="229"/>
    </location>
</feature>
<dbReference type="AlphaFoldDB" id="A0A7I8WBQ6"/>